<evidence type="ECO:0000256" key="2">
    <source>
        <dbReference type="ARBA" id="ARBA00005941"/>
    </source>
</evidence>
<dbReference type="AlphaFoldDB" id="A0A1J5IKX5"/>
<dbReference type="GO" id="GO:0050605">
    <property type="term" value="F:superoxide reductase activity"/>
    <property type="evidence" value="ECO:0007669"/>
    <property type="project" value="UniProtKB-EC"/>
</dbReference>
<comment type="cofactor">
    <cofactor evidence="12">
        <name>Fe(2+)</name>
        <dbReference type="ChEBI" id="CHEBI:29033"/>
    </cofactor>
    <text evidence="12">Binds 1 Fe(2+) ion per subunit. The iron ion 2 is coordinated via four histidines and one cysteine residue.</text>
</comment>
<feature type="binding site" evidence="12">
    <location>
        <position position="10"/>
    </location>
    <ligand>
        <name>Fe cation</name>
        <dbReference type="ChEBI" id="CHEBI:24875"/>
        <label>1</label>
    </ligand>
</feature>
<feature type="binding site" evidence="12">
    <location>
        <position position="116"/>
    </location>
    <ligand>
        <name>Fe cation</name>
        <dbReference type="ChEBI" id="CHEBI:24875"/>
        <label>2</label>
        <note>catalytic</note>
    </ligand>
</feature>
<dbReference type="PANTHER" id="PTHR36541:SF1">
    <property type="entry name" value="SUPEROXIDE REDUCTASE-RELATED"/>
    <property type="match status" value="1"/>
</dbReference>
<evidence type="ECO:0000256" key="6">
    <source>
        <dbReference type="ARBA" id="ARBA00022723"/>
    </source>
</evidence>
<dbReference type="CDD" id="cd00974">
    <property type="entry name" value="DSRD"/>
    <property type="match status" value="1"/>
</dbReference>
<dbReference type="Gene3D" id="2.60.40.730">
    <property type="entry name" value="SOR catalytic domain"/>
    <property type="match status" value="1"/>
</dbReference>
<feature type="domain" description="Desulfoferrodoxin N-terminal" evidence="14">
    <location>
        <begin position="5"/>
        <end position="37"/>
    </location>
</feature>
<evidence type="ECO:0000256" key="3">
    <source>
        <dbReference type="ARBA" id="ARBA00012679"/>
    </source>
</evidence>
<dbReference type="NCBIfam" id="TIGR00332">
    <property type="entry name" value="neela_ferrous"/>
    <property type="match status" value="1"/>
</dbReference>
<evidence type="ECO:0000313" key="16">
    <source>
        <dbReference type="Proteomes" id="UP000183245"/>
    </source>
</evidence>
<dbReference type="Proteomes" id="UP000183245">
    <property type="component" value="Unassembled WGS sequence"/>
</dbReference>
<keyword evidence="6 12" id="KW-0479">Metal-binding</keyword>
<evidence type="ECO:0000256" key="11">
    <source>
        <dbReference type="ARBA" id="ARBA00047448"/>
    </source>
</evidence>
<dbReference type="SUPFAM" id="SSF57802">
    <property type="entry name" value="Rubredoxin-like"/>
    <property type="match status" value="1"/>
</dbReference>
<dbReference type="InterPro" id="IPR002742">
    <property type="entry name" value="Desulfoferrodoxin_Fe-bd_dom"/>
</dbReference>
<evidence type="ECO:0000259" key="13">
    <source>
        <dbReference type="Pfam" id="PF01880"/>
    </source>
</evidence>
<dbReference type="NCBIfam" id="TIGR00319">
    <property type="entry name" value="desulf_FeS4"/>
    <property type="match status" value="1"/>
</dbReference>
<evidence type="ECO:0000256" key="8">
    <source>
        <dbReference type="ARBA" id="ARBA00023004"/>
    </source>
</evidence>
<dbReference type="InterPro" id="IPR004793">
    <property type="entry name" value="Desulfoferrodoxin_rbo"/>
</dbReference>
<proteinExistence type="inferred from homology"/>
<comment type="caution">
    <text evidence="15">The sequence shown here is derived from an EMBL/GenBank/DDBJ whole genome shotgun (WGS) entry which is preliminary data.</text>
</comment>
<dbReference type="EMBL" id="MNZT01000047">
    <property type="protein sequence ID" value="OIP97797.1"/>
    <property type="molecule type" value="Genomic_DNA"/>
</dbReference>
<feature type="binding site" evidence="12">
    <location>
        <position position="49"/>
    </location>
    <ligand>
        <name>Fe cation</name>
        <dbReference type="ChEBI" id="CHEBI:24875"/>
        <label>2</label>
        <note>catalytic</note>
    </ligand>
</feature>
<evidence type="ECO:0000256" key="1">
    <source>
        <dbReference type="ARBA" id="ARBA00001973"/>
    </source>
</evidence>
<evidence type="ECO:0000256" key="9">
    <source>
        <dbReference type="ARBA" id="ARBA00024690"/>
    </source>
</evidence>
<gene>
    <name evidence="15" type="ORF">AUK40_02565</name>
</gene>
<feature type="binding site" evidence="12">
    <location>
        <position position="29"/>
    </location>
    <ligand>
        <name>Fe cation</name>
        <dbReference type="ChEBI" id="CHEBI:24875"/>
        <label>1</label>
    </ligand>
</feature>
<feature type="domain" description="Desulfoferrodoxin ferrous iron-binding" evidence="13">
    <location>
        <begin position="42"/>
        <end position="123"/>
    </location>
</feature>
<dbReference type="GO" id="GO:0019430">
    <property type="term" value="P:removal of superoxide radicals"/>
    <property type="evidence" value="ECO:0007669"/>
    <property type="project" value="InterPro"/>
</dbReference>
<feature type="binding site" evidence="12">
    <location>
        <position position="75"/>
    </location>
    <ligand>
        <name>Fe cation</name>
        <dbReference type="ChEBI" id="CHEBI:24875"/>
        <label>2</label>
        <note>catalytic</note>
    </ligand>
</feature>
<comment type="cofactor">
    <cofactor evidence="1">
        <name>Cu(2+)</name>
        <dbReference type="ChEBI" id="CHEBI:29036"/>
    </cofactor>
</comment>
<dbReference type="Pfam" id="PF01880">
    <property type="entry name" value="Desulfoferrodox"/>
    <property type="match status" value="1"/>
</dbReference>
<evidence type="ECO:0000256" key="7">
    <source>
        <dbReference type="ARBA" id="ARBA00022982"/>
    </source>
</evidence>
<organism evidence="15 16">
    <name type="scientific">Candidatus Wirthbacteria bacterium CG2_30_54_11</name>
    <dbReference type="NCBI Taxonomy" id="1817892"/>
    <lineage>
        <taxon>Bacteria</taxon>
        <taxon>Candidatus Wirthbacteria</taxon>
    </lineage>
</organism>
<keyword evidence="8 12" id="KW-0408">Iron</keyword>
<dbReference type="CDD" id="cd03171">
    <property type="entry name" value="SORL_Dfx_classI"/>
    <property type="match status" value="1"/>
</dbReference>
<comment type="function">
    <text evidence="9">Catalyzes the one-electron reduction of superoxide anion radical to hydrogen peroxide at a nonheme ferrous iron center. Plays a fundamental role in case of oxidative stress via its superoxide detoxification activity.</text>
</comment>
<accession>A0A1J5IKX5</accession>
<dbReference type="SUPFAM" id="SSF49367">
    <property type="entry name" value="Superoxide reductase-like"/>
    <property type="match status" value="1"/>
</dbReference>
<dbReference type="STRING" id="1817892.AUK40_02565"/>
<dbReference type="InterPro" id="IPR004462">
    <property type="entry name" value="Desulfoferrodoxin_N"/>
</dbReference>
<dbReference type="NCBIfam" id="TIGR00320">
    <property type="entry name" value="dfx_rbo"/>
    <property type="match status" value="1"/>
</dbReference>
<dbReference type="GO" id="GO:0005506">
    <property type="term" value="F:iron ion binding"/>
    <property type="evidence" value="ECO:0007669"/>
    <property type="project" value="InterPro"/>
</dbReference>
<evidence type="ECO:0000256" key="4">
    <source>
        <dbReference type="ARBA" id="ARBA00014839"/>
    </source>
</evidence>
<dbReference type="Pfam" id="PF06397">
    <property type="entry name" value="Desulfoferrod_N"/>
    <property type="match status" value="1"/>
</dbReference>
<dbReference type="PANTHER" id="PTHR36541">
    <property type="entry name" value="SUPEROXIDE REDUCTASE-RELATED"/>
    <property type="match status" value="1"/>
</dbReference>
<evidence type="ECO:0000256" key="10">
    <source>
        <dbReference type="ARBA" id="ARBA00031398"/>
    </source>
</evidence>
<dbReference type="EC" id="1.15.1.2" evidence="3"/>
<evidence type="ECO:0000256" key="5">
    <source>
        <dbReference type="ARBA" id="ARBA00022448"/>
    </source>
</evidence>
<keyword evidence="7" id="KW-0249">Electron transport</keyword>
<comment type="catalytic activity">
    <reaction evidence="11">
        <text>reduced [rubredoxin] + superoxide + 2 H(+) = oxidized [rubredoxin] + H2O2</text>
        <dbReference type="Rhea" id="RHEA:21324"/>
        <dbReference type="Rhea" id="RHEA-COMP:10302"/>
        <dbReference type="Rhea" id="RHEA-COMP:10303"/>
        <dbReference type="ChEBI" id="CHEBI:15378"/>
        <dbReference type="ChEBI" id="CHEBI:16240"/>
        <dbReference type="ChEBI" id="CHEBI:18421"/>
        <dbReference type="ChEBI" id="CHEBI:29033"/>
        <dbReference type="ChEBI" id="CHEBI:29034"/>
        <dbReference type="EC" id="1.15.1.2"/>
    </reaction>
</comment>
<feature type="binding site" evidence="12">
    <location>
        <position position="13"/>
    </location>
    <ligand>
        <name>Fe cation</name>
        <dbReference type="ChEBI" id="CHEBI:24875"/>
        <label>1</label>
    </ligand>
</feature>
<feature type="binding site" evidence="12">
    <location>
        <position position="69"/>
    </location>
    <ligand>
        <name>Fe cation</name>
        <dbReference type="ChEBI" id="CHEBI:24875"/>
        <label>2</label>
        <note>catalytic</note>
    </ligand>
</feature>
<dbReference type="Gene3D" id="2.20.28.100">
    <property type="entry name" value="Desulphoferrodoxin, N-terminal domain"/>
    <property type="match status" value="1"/>
</dbReference>
<sequence>MAEFKPVYKCSICGNMAELIHAGGGTLVCCGQQMVLLDANTVEASQEKHIPVIETTTDGIMVKVGSVPHPMEGKHFIEWIEVIADGKTQRAYLSPGQAPEASFVTTAQSFEVRAYCNLHGLWKA</sequence>
<dbReference type="InterPro" id="IPR036073">
    <property type="entry name" value="Desulfoferrodoxin_Fe-bd_dom_sf"/>
</dbReference>
<evidence type="ECO:0000313" key="15">
    <source>
        <dbReference type="EMBL" id="OIP97797.1"/>
    </source>
</evidence>
<comment type="cofactor">
    <cofactor evidence="12">
        <name>Fe(3+)</name>
        <dbReference type="ChEBI" id="CHEBI:29034"/>
    </cofactor>
    <text evidence="12">Binds 1 Fe(3+) ion per subunit. The iron ion 1 is coordinated via 4 cysteine residues.</text>
</comment>
<comment type="similarity">
    <text evidence="2">Belongs to the desulfoferrodoxin family.</text>
</comment>
<protein>
    <recommendedName>
        <fullName evidence="4">Desulfoferrodoxin</fullName>
        <ecNumber evidence="3">1.15.1.2</ecNumber>
    </recommendedName>
    <alternativeName>
        <fullName evidence="10">Superoxide reductase</fullName>
    </alternativeName>
</protein>
<feature type="binding site" evidence="12">
    <location>
        <position position="119"/>
    </location>
    <ligand>
        <name>Fe cation</name>
        <dbReference type="ChEBI" id="CHEBI:24875"/>
        <label>2</label>
        <note>catalytic</note>
    </ligand>
</feature>
<evidence type="ECO:0000259" key="14">
    <source>
        <dbReference type="Pfam" id="PF06397"/>
    </source>
</evidence>
<dbReference type="InterPro" id="IPR051233">
    <property type="entry name" value="Desulfoferrodoxin_SOR"/>
</dbReference>
<keyword evidence="5" id="KW-0813">Transport</keyword>
<feature type="binding site" evidence="12">
    <location>
        <position position="30"/>
    </location>
    <ligand>
        <name>Fe cation</name>
        <dbReference type="ChEBI" id="CHEBI:24875"/>
        <label>1</label>
    </ligand>
</feature>
<name>A0A1J5IKX5_9BACT</name>
<evidence type="ECO:0000256" key="12">
    <source>
        <dbReference type="PIRSR" id="PIRSR604793-1"/>
    </source>
</evidence>
<reference evidence="15 16" key="1">
    <citation type="journal article" date="2016" name="Environ. Microbiol.">
        <title>Genomic resolution of a cold subsurface aquifer community provides metabolic insights for novel microbes adapted to high CO concentrations.</title>
        <authorList>
            <person name="Probst A.J."/>
            <person name="Castelle C.J."/>
            <person name="Singh A."/>
            <person name="Brown C.T."/>
            <person name="Anantharaman K."/>
            <person name="Sharon I."/>
            <person name="Hug L.A."/>
            <person name="Burstein D."/>
            <person name="Emerson J.B."/>
            <person name="Thomas B.C."/>
            <person name="Banfield J.F."/>
        </authorList>
    </citation>
    <scope>NUCLEOTIDE SEQUENCE [LARGE SCALE GENOMIC DNA]</scope>
    <source>
        <strain evidence="15">CG2_30_54_11</strain>
    </source>
</reference>
<dbReference type="InterPro" id="IPR038094">
    <property type="entry name" value="Desulfoferrodoxin_N_sf"/>
</dbReference>